<evidence type="ECO:0000256" key="1">
    <source>
        <dbReference type="SAM" id="MobiDB-lite"/>
    </source>
</evidence>
<sequence length="343" mass="38586">MLSRFRWLIFFLAFSSLLSCDEPVKPVGVSESSDADSPSDSEPAEDQTEERHDSKRSLYVDGFSSILGDVAAEEKLLEYADSHEMDVLLLYELHKVLNRDNASDLDHNESLASFISRAKTQYGVQRIAAIGESADFFGEVIDPYNNSRVDVSEKFDIYNLEFEFWIESRVKEVYAEPYLIPRGFAATKDGAFEFFITNLKAIRSLAQANARSITTEAYIGWTNGLEETSEEEVARLIAQNLDQLRVHAYRSRPDFAYTASRLQGLANGKPGLNVSVIFSAEQEFMLDWLQANSMESAEAEFRKQLSESASGKVKADLRLQGFTYYNYTHNENVLASPSSASSK</sequence>
<dbReference type="KEGG" id="mff:MFFC18_38900"/>
<dbReference type="EMBL" id="CP042912">
    <property type="protein sequence ID" value="QEG23984.1"/>
    <property type="molecule type" value="Genomic_DNA"/>
</dbReference>
<reference evidence="2 3" key="1">
    <citation type="submission" date="2019-08" db="EMBL/GenBank/DDBJ databases">
        <title>Deep-cultivation of Planctomycetes and their phenomic and genomic characterization uncovers novel biology.</title>
        <authorList>
            <person name="Wiegand S."/>
            <person name="Jogler M."/>
            <person name="Boedeker C."/>
            <person name="Pinto D."/>
            <person name="Vollmers J."/>
            <person name="Rivas-Marin E."/>
            <person name="Kohn T."/>
            <person name="Peeters S.H."/>
            <person name="Heuer A."/>
            <person name="Rast P."/>
            <person name="Oberbeckmann S."/>
            <person name="Bunk B."/>
            <person name="Jeske O."/>
            <person name="Meyerdierks A."/>
            <person name="Storesund J.E."/>
            <person name="Kallscheuer N."/>
            <person name="Luecker S."/>
            <person name="Lage O.M."/>
            <person name="Pohl T."/>
            <person name="Merkel B.J."/>
            <person name="Hornburger P."/>
            <person name="Mueller R.-W."/>
            <person name="Bruemmer F."/>
            <person name="Labrenz M."/>
            <person name="Spormann A.M."/>
            <person name="Op den Camp H."/>
            <person name="Overmann J."/>
            <person name="Amann R."/>
            <person name="Jetten M.S.M."/>
            <person name="Mascher T."/>
            <person name="Medema M.H."/>
            <person name="Devos D.P."/>
            <person name="Kaster A.-K."/>
            <person name="Ovreas L."/>
            <person name="Rohde M."/>
            <person name="Galperin M.Y."/>
            <person name="Jogler C."/>
        </authorList>
    </citation>
    <scope>NUCLEOTIDE SEQUENCE [LARGE SCALE GENOMIC DNA]</scope>
    <source>
        <strain evidence="2 3">FC18</strain>
    </source>
</reference>
<keyword evidence="3" id="KW-1185">Reference proteome</keyword>
<evidence type="ECO:0000313" key="2">
    <source>
        <dbReference type="EMBL" id="QEG23984.1"/>
    </source>
</evidence>
<feature type="compositionally biased region" description="Acidic residues" evidence="1">
    <location>
        <begin position="33"/>
        <end position="48"/>
    </location>
</feature>
<gene>
    <name evidence="2" type="ORF">MFFC18_38900</name>
</gene>
<dbReference type="STRING" id="980251.GCA_001642875_04210"/>
<organism evidence="2 3">
    <name type="scientific">Mariniblastus fucicola</name>
    <dbReference type="NCBI Taxonomy" id="980251"/>
    <lineage>
        <taxon>Bacteria</taxon>
        <taxon>Pseudomonadati</taxon>
        <taxon>Planctomycetota</taxon>
        <taxon>Planctomycetia</taxon>
        <taxon>Pirellulales</taxon>
        <taxon>Pirellulaceae</taxon>
        <taxon>Mariniblastus</taxon>
    </lineage>
</organism>
<evidence type="ECO:0000313" key="3">
    <source>
        <dbReference type="Proteomes" id="UP000322214"/>
    </source>
</evidence>
<dbReference type="AlphaFoldDB" id="A0A5B9PCK3"/>
<feature type="region of interest" description="Disordered" evidence="1">
    <location>
        <begin position="27"/>
        <end position="55"/>
    </location>
</feature>
<name>A0A5B9PCK3_9BACT</name>
<protein>
    <submittedName>
        <fullName evidence="2">Uncharacterized protein</fullName>
    </submittedName>
</protein>
<dbReference type="OrthoDB" id="932463at2"/>
<dbReference type="Proteomes" id="UP000322214">
    <property type="component" value="Chromosome"/>
</dbReference>
<proteinExistence type="predicted"/>
<dbReference type="PROSITE" id="PS51257">
    <property type="entry name" value="PROKAR_LIPOPROTEIN"/>
    <property type="match status" value="1"/>
</dbReference>
<accession>A0A5B9PCK3</accession>
<dbReference type="RefSeq" id="WP_075082454.1">
    <property type="nucleotide sequence ID" value="NZ_CP042912.1"/>
</dbReference>